<keyword evidence="2" id="KW-1185">Reference proteome</keyword>
<proteinExistence type="predicted"/>
<dbReference type="Proteomes" id="UP000308600">
    <property type="component" value="Unassembled WGS sequence"/>
</dbReference>
<organism evidence="1 2">
    <name type="scientific">Pluteus cervinus</name>
    <dbReference type="NCBI Taxonomy" id="181527"/>
    <lineage>
        <taxon>Eukaryota</taxon>
        <taxon>Fungi</taxon>
        <taxon>Dikarya</taxon>
        <taxon>Basidiomycota</taxon>
        <taxon>Agaricomycotina</taxon>
        <taxon>Agaricomycetes</taxon>
        <taxon>Agaricomycetidae</taxon>
        <taxon>Agaricales</taxon>
        <taxon>Pluteineae</taxon>
        <taxon>Pluteaceae</taxon>
        <taxon>Pluteus</taxon>
    </lineage>
</organism>
<sequence length="230" mass="25105">MSDSHSIPVEAGLFSVEKRSDRTAGEKLRIDRTKEKDGNTKTKQKDQELNRRQNTRDEERRTTPDNSESDVVREQSDNIYSPDGTPPSGCRFCERTSNGGEKSSQGGRMTDEENPKMALDYAGSKTLTRLKVELISKLNTQCPPQRPADVKGPSRSPIKDPHKVLVPLEEPAETMQESGSGRGSAGDAGVNAARNARTAEGVAIEVLGTAARPSMDETWKGFWGGIGQCE</sequence>
<reference evidence="1 2" key="1">
    <citation type="journal article" date="2019" name="Nat. Ecol. Evol.">
        <title>Megaphylogeny resolves global patterns of mushroom evolution.</title>
        <authorList>
            <person name="Varga T."/>
            <person name="Krizsan K."/>
            <person name="Foldi C."/>
            <person name="Dima B."/>
            <person name="Sanchez-Garcia M."/>
            <person name="Sanchez-Ramirez S."/>
            <person name="Szollosi G.J."/>
            <person name="Szarkandi J.G."/>
            <person name="Papp V."/>
            <person name="Albert L."/>
            <person name="Andreopoulos W."/>
            <person name="Angelini C."/>
            <person name="Antonin V."/>
            <person name="Barry K.W."/>
            <person name="Bougher N.L."/>
            <person name="Buchanan P."/>
            <person name="Buyck B."/>
            <person name="Bense V."/>
            <person name="Catcheside P."/>
            <person name="Chovatia M."/>
            <person name="Cooper J."/>
            <person name="Damon W."/>
            <person name="Desjardin D."/>
            <person name="Finy P."/>
            <person name="Geml J."/>
            <person name="Haridas S."/>
            <person name="Hughes K."/>
            <person name="Justo A."/>
            <person name="Karasinski D."/>
            <person name="Kautmanova I."/>
            <person name="Kiss B."/>
            <person name="Kocsube S."/>
            <person name="Kotiranta H."/>
            <person name="LaButti K.M."/>
            <person name="Lechner B.E."/>
            <person name="Liimatainen K."/>
            <person name="Lipzen A."/>
            <person name="Lukacs Z."/>
            <person name="Mihaltcheva S."/>
            <person name="Morgado L.N."/>
            <person name="Niskanen T."/>
            <person name="Noordeloos M.E."/>
            <person name="Ohm R.A."/>
            <person name="Ortiz-Santana B."/>
            <person name="Ovrebo C."/>
            <person name="Racz N."/>
            <person name="Riley R."/>
            <person name="Savchenko A."/>
            <person name="Shiryaev A."/>
            <person name="Soop K."/>
            <person name="Spirin V."/>
            <person name="Szebenyi C."/>
            <person name="Tomsovsky M."/>
            <person name="Tulloss R.E."/>
            <person name="Uehling J."/>
            <person name="Grigoriev I.V."/>
            <person name="Vagvolgyi C."/>
            <person name="Papp T."/>
            <person name="Martin F.M."/>
            <person name="Miettinen O."/>
            <person name="Hibbett D.S."/>
            <person name="Nagy L.G."/>
        </authorList>
    </citation>
    <scope>NUCLEOTIDE SEQUENCE [LARGE SCALE GENOMIC DNA]</scope>
    <source>
        <strain evidence="1 2">NL-1719</strain>
    </source>
</reference>
<accession>A0ACD3A9D2</accession>
<gene>
    <name evidence="1" type="ORF">BDN72DRAFT_863159</name>
</gene>
<dbReference type="EMBL" id="ML208612">
    <property type="protein sequence ID" value="TFK62015.1"/>
    <property type="molecule type" value="Genomic_DNA"/>
</dbReference>
<protein>
    <submittedName>
        <fullName evidence="1">Uncharacterized protein</fullName>
    </submittedName>
</protein>
<evidence type="ECO:0000313" key="1">
    <source>
        <dbReference type="EMBL" id="TFK62015.1"/>
    </source>
</evidence>
<name>A0ACD3A9D2_9AGAR</name>
<evidence type="ECO:0000313" key="2">
    <source>
        <dbReference type="Proteomes" id="UP000308600"/>
    </source>
</evidence>